<feature type="compositionally biased region" description="Basic residues" evidence="1">
    <location>
        <begin position="148"/>
        <end position="166"/>
    </location>
</feature>
<dbReference type="EMBL" id="HG996473">
    <property type="protein sequence ID" value="CAG1855757.1"/>
    <property type="molecule type" value="Genomic_DNA"/>
</dbReference>
<reference evidence="2" key="1">
    <citation type="submission" date="2021-03" db="EMBL/GenBank/DDBJ databases">
        <authorList>
            <consortium name="Genoscope - CEA"/>
            <person name="William W."/>
        </authorList>
    </citation>
    <scope>NUCLEOTIDE SEQUENCE</scope>
    <source>
        <strain evidence="2">Doubled-haploid Pahang</strain>
    </source>
</reference>
<organism evidence="2">
    <name type="scientific">Musa acuminata subsp. malaccensis</name>
    <name type="common">Wild banana</name>
    <name type="synonym">Musa malaccensis</name>
    <dbReference type="NCBI Taxonomy" id="214687"/>
    <lineage>
        <taxon>Eukaryota</taxon>
        <taxon>Viridiplantae</taxon>
        <taxon>Streptophyta</taxon>
        <taxon>Embryophyta</taxon>
        <taxon>Tracheophyta</taxon>
        <taxon>Spermatophyta</taxon>
        <taxon>Magnoliopsida</taxon>
        <taxon>Liliopsida</taxon>
        <taxon>Zingiberales</taxon>
        <taxon>Musaceae</taxon>
        <taxon>Musa</taxon>
    </lineage>
</organism>
<sequence>MGGKGKKRREKNYRSAHGGDTRLPPPPSVKEMEAIPSKLRKIMELKNLNSSSAKPGGPAPTPKDAGKEKRKERSAVEKVNKILNTKEEPSSEFSSVTKEGIQGMKDKDIDDKDATTTPSLGNERKRKRKKNAPKDLRFQELDQAAATTRKKKRKEYLEARRKKNKKAKTDGVVDFPGREEIKFGEVVEAPPKLSVPKKSLKIPHDAFHERIRLEAIEAYRNQRGWTSRPGVQIPVLQNPSS</sequence>
<feature type="region of interest" description="Disordered" evidence="1">
    <location>
        <begin position="1"/>
        <end position="171"/>
    </location>
</feature>
<accession>A0A8D7AVT9</accession>
<protein>
    <submittedName>
        <fullName evidence="2">(wild Malaysian banana) hypothetical protein</fullName>
    </submittedName>
</protein>
<feature type="compositionally biased region" description="Basic and acidic residues" evidence="1">
    <location>
        <begin position="104"/>
        <end position="114"/>
    </location>
</feature>
<feature type="compositionally biased region" description="Basic and acidic residues" evidence="1">
    <location>
        <begin position="64"/>
        <end position="89"/>
    </location>
</feature>
<dbReference type="PANTHER" id="PTHR37218">
    <property type="entry name" value="COILED-COIL PROTEIN"/>
    <property type="match status" value="1"/>
</dbReference>
<evidence type="ECO:0000313" key="2">
    <source>
        <dbReference type="EMBL" id="CAG1855757.1"/>
    </source>
</evidence>
<feature type="compositionally biased region" description="Basic residues" evidence="1">
    <location>
        <begin position="1"/>
        <end position="11"/>
    </location>
</feature>
<dbReference type="AlphaFoldDB" id="A0A8D7AVT9"/>
<evidence type="ECO:0000256" key="1">
    <source>
        <dbReference type="SAM" id="MobiDB-lite"/>
    </source>
</evidence>
<dbReference type="PANTHER" id="PTHR37218:SF2">
    <property type="entry name" value="COILED-COIL PROTEIN"/>
    <property type="match status" value="1"/>
</dbReference>
<gene>
    <name evidence="2" type="ORF">GSMUA_48810.1</name>
</gene>
<name>A0A8D7AVT9_MUSAM</name>
<proteinExistence type="predicted"/>